<dbReference type="AlphaFoldDB" id="A0A850QIS5"/>
<feature type="transmembrane region" description="Helical" evidence="1">
    <location>
        <begin position="71"/>
        <end position="91"/>
    </location>
</feature>
<keyword evidence="1" id="KW-0812">Transmembrane</keyword>
<organism evidence="2 3">
    <name type="scientific">Undibacterium oligocarboniphilum</name>
    <dbReference type="NCBI Taxonomy" id="666702"/>
    <lineage>
        <taxon>Bacteria</taxon>
        <taxon>Pseudomonadati</taxon>
        <taxon>Pseudomonadota</taxon>
        <taxon>Betaproteobacteria</taxon>
        <taxon>Burkholderiales</taxon>
        <taxon>Oxalobacteraceae</taxon>
        <taxon>Undibacterium</taxon>
    </lineage>
</organism>
<dbReference type="RefSeq" id="WP_176804541.1">
    <property type="nucleotide sequence ID" value="NZ_JABXYJ010000008.1"/>
</dbReference>
<proteinExistence type="predicted"/>
<evidence type="ECO:0000313" key="3">
    <source>
        <dbReference type="Proteomes" id="UP000588051"/>
    </source>
</evidence>
<name>A0A850QIS5_9BURK</name>
<dbReference type="EMBL" id="JABXYJ010000008">
    <property type="protein sequence ID" value="NVO79007.1"/>
    <property type="molecule type" value="Genomic_DNA"/>
</dbReference>
<gene>
    <name evidence="2" type="ORF">HV832_14345</name>
</gene>
<keyword evidence="1" id="KW-1133">Transmembrane helix</keyword>
<accession>A0A850QIS5</accession>
<evidence type="ECO:0000313" key="2">
    <source>
        <dbReference type="EMBL" id="NVO79007.1"/>
    </source>
</evidence>
<keyword evidence="1" id="KW-0472">Membrane</keyword>
<reference evidence="2 3" key="1">
    <citation type="submission" date="2020-06" db="EMBL/GenBank/DDBJ databases">
        <authorList>
            <person name="Qiu C."/>
            <person name="Liu Z."/>
        </authorList>
    </citation>
    <scope>NUCLEOTIDE SEQUENCE [LARGE SCALE GENOMIC DNA]</scope>
    <source>
        <strain evidence="2 3">EM 1</strain>
    </source>
</reference>
<sequence length="97" mass="11083">MTMPPEPNSQKVDLPEPVQSNYLRDLVDAILNIDNQQANDWRTQIRDDKDPQFSNASDKWKFAVLSLTEKSPAICVLGILGWLYLSIWAILKLTILI</sequence>
<keyword evidence="3" id="KW-1185">Reference proteome</keyword>
<protein>
    <submittedName>
        <fullName evidence="2">Uncharacterized protein</fullName>
    </submittedName>
</protein>
<comment type="caution">
    <text evidence="2">The sequence shown here is derived from an EMBL/GenBank/DDBJ whole genome shotgun (WGS) entry which is preliminary data.</text>
</comment>
<evidence type="ECO:0000256" key="1">
    <source>
        <dbReference type="SAM" id="Phobius"/>
    </source>
</evidence>
<dbReference type="Proteomes" id="UP000588051">
    <property type="component" value="Unassembled WGS sequence"/>
</dbReference>